<sequence length="45" mass="4853">MVLALYTGSGWSWWSSALTITNQSGAQKQAVKNRSLKSASRRAPG</sequence>
<dbReference type="STRING" id="443218.AS9A_3415"/>
<dbReference type="KEGG" id="asd:AS9A_3415"/>
<protein>
    <submittedName>
        <fullName evidence="1">Uncharacterized protein</fullName>
    </submittedName>
</protein>
<keyword evidence="2" id="KW-1185">Reference proteome</keyword>
<dbReference type="EMBL" id="CP002786">
    <property type="protein sequence ID" value="AEF41856.1"/>
    <property type="molecule type" value="Genomic_DNA"/>
</dbReference>
<dbReference type="HOGENOM" id="CLU_3195321_0_0_11"/>
<name>F6EQ35_HOYSD</name>
<dbReference type="Proteomes" id="UP000009235">
    <property type="component" value="Chromosome"/>
</dbReference>
<evidence type="ECO:0000313" key="1">
    <source>
        <dbReference type="EMBL" id="AEF41856.1"/>
    </source>
</evidence>
<accession>F6EQ35</accession>
<gene>
    <name evidence="1" type="ordered locus">AS9A_3415</name>
</gene>
<organism evidence="1 2">
    <name type="scientific">Hoyosella subflava (strain DSM 45089 / JCM 17490 / NBRC 109087 / DQS3-9A1)</name>
    <name type="common">Amycolicicoccus subflavus</name>
    <dbReference type="NCBI Taxonomy" id="443218"/>
    <lineage>
        <taxon>Bacteria</taxon>
        <taxon>Bacillati</taxon>
        <taxon>Actinomycetota</taxon>
        <taxon>Actinomycetes</taxon>
        <taxon>Mycobacteriales</taxon>
        <taxon>Hoyosellaceae</taxon>
        <taxon>Hoyosella</taxon>
    </lineage>
</organism>
<reference evidence="1 2" key="1">
    <citation type="journal article" date="2011" name="J. Bacteriol.">
        <title>Complete genome sequence of Amycolicicoccus subflavus DQS3-9A1T, an actinomycete isolated from crude oil-polluted soil.</title>
        <authorList>
            <person name="Cai M."/>
            <person name="Chen W.M."/>
            <person name="Nie Y."/>
            <person name="Chi C.Q."/>
            <person name="Wang Y.N."/>
            <person name="Tang Y.Q."/>
            <person name="Li G.Y."/>
            <person name="Wu X.L."/>
        </authorList>
    </citation>
    <scope>NUCLEOTIDE SEQUENCE [LARGE SCALE GENOMIC DNA]</scope>
    <source>
        <strain evidence="2">DSM 45089 / DQS3-9A1</strain>
    </source>
</reference>
<proteinExistence type="predicted"/>
<dbReference type="AlphaFoldDB" id="F6EQ35"/>
<evidence type="ECO:0000313" key="2">
    <source>
        <dbReference type="Proteomes" id="UP000009235"/>
    </source>
</evidence>